<protein>
    <recommendedName>
        <fullName evidence="1">F-box domain-containing protein</fullName>
    </recommendedName>
</protein>
<accession>A0A9P4SK67</accession>
<evidence type="ECO:0000313" key="3">
    <source>
        <dbReference type="Proteomes" id="UP000799429"/>
    </source>
</evidence>
<proteinExistence type="predicted"/>
<dbReference type="Proteomes" id="UP000799429">
    <property type="component" value="Unassembled WGS sequence"/>
</dbReference>
<dbReference type="InterPro" id="IPR001810">
    <property type="entry name" value="F-box_dom"/>
</dbReference>
<dbReference type="EMBL" id="MU006089">
    <property type="protein sequence ID" value="KAF2843769.1"/>
    <property type="molecule type" value="Genomic_DNA"/>
</dbReference>
<comment type="caution">
    <text evidence="2">The sequence shown here is derived from an EMBL/GenBank/DDBJ whole genome shotgun (WGS) entry which is preliminary data.</text>
</comment>
<dbReference type="SUPFAM" id="SSF81383">
    <property type="entry name" value="F-box domain"/>
    <property type="match status" value="1"/>
</dbReference>
<feature type="domain" description="F-box" evidence="1">
    <location>
        <begin position="48"/>
        <end position="86"/>
    </location>
</feature>
<dbReference type="OrthoDB" id="3793415at2759"/>
<dbReference type="InterPro" id="IPR036047">
    <property type="entry name" value="F-box-like_dom_sf"/>
</dbReference>
<dbReference type="SUPFAM" id="SSF52047">
    <property type="entry name" value="RNI-like"/>
    <property type="match status" value="1"/>
</dbReference>
<sequence>MATMTVDETVLFPSVTTTKEDSMIKVQPLKAELPHRPHAEPTMMGISPELRLEICEYLRPKDLLNVCLTSKTMQQAAVKPLYRDIWLAVTKEKAINKVASMLSRENPGIDHIQSCQLIDWCEKSKSSCPHSPASGYSAARYVINSLPKDKLHSFSWDSTHAFTVDLAVLLLKRQKNLRHVELHSVNHKEGPCFADVFKKDQSLLKSVEKADSLHFEPNCLTCVEAAKMMLDSCRPPKKIKISAASLDDEERLTTTNDEGETNDPLFNALFSNFLLPDVKPLRLTNLTLEMVDLTQCKTTYANVMSFDLLKKLRIRNCWRPDLFLDSMMYPKDGMAMHLKELILTHTEESDERFITGAVDRFLGHNKGLTNLHLYLQNEGTLPTLEKLLRHGSTLEKLYLCVRKSPRDPEGQFVSYTAPDQLSTLCHVMPKLKQLALSIEDWPASLDCKFQKDRESFASKILQPLAKLPALQTLNVLNWPQIGCGCSCLDMRDKTYRALCRTQATKFFRLFKDAQAVAFAPPPPPSSPDVGTPATPPDSLKVLAFGEHPDFTNRLPGLSDKDQKDYLRRGIFLRVQGRESWSDKLDSPLAVAIWNAELQGLDVEADVLNNCFKFRPSACAGDDW</sequence>
<reference evidence="2" key="1">
    <citation type="journal article" date="2020" name="Stud. Mycol.">
        <title>101 Dothideomycetes genomes: a test case for predicting lifestyles and emergence of pathogens.</title>
        <authorList>
            <person name="Haridas S."/>
            <person name="Albert R."/>
            <person name="Binder M."/>
            <person name="Bloem J."/>
            <person name="Labutti K."/>
            <person name="Salamov A."/>
            <person name="Andreopoulos B."/>
            <person name="Baker S."/>
            <person name="Barry K."/>
            <person name="Bills G."/>
            <person name="Bluhm B."/>
            <person name="Cannon C."/>
            <person name="Castanera R."/>
            <person name="Culley D."/>
            <person name="Daum C."/>
            <person name="Ezra D."/>
            <person name="Gonzalez J."/>
            <person name="Henrissat B."/>
            <person name="Kuo A."/>
            <person name="Liang C."/>
            <person name="Lipzen A."/>
            <person name="Lutzoni F."/>
            <person name="Magnuson J."/>
            <person name="Mondo S."/>
            <person name="Nolan M."/>
            <person name="Ohm R."/>
            <person name="Pangilinan J."/>
            <person name="Park H.-J."/>
            <person name="Ramirez L."/>
            <person name="Alfaro M."/>
            <person name="Sun H."/>
            <person name="Tritt A."/>
            <person name="Yoshinaga Y."/>
            <person name="Zwiers L.-H."/>
            <person name="Turgeon B."/>
            <person name="Goodwin S."/>
            <person name="Spatafora J."/>
            <person name="Crous P."/>
            <person name="Grigoriev I."/>
        </authorList>
    </citation>
    <scope>NUCLEOTIDE SEQUENCE</scope>
    <source>
        <strain evidence="2">CBS 101060</strain>
    </source>
</reference>
<organism evidence="2 3">
    <name type="scientific">Patellaria atrata CBS 101060</name>
    <dbReference type="NCBI Taxonomy" id="1346257"/>
    <lineage>
        <taxon>Eukaryota</taxon>
        <taxon>Fungi</taxon>
        <taxon>Dikarya</taxon>
        <taxon>Ascomycota</taxon>
        <taxon>Pezizomycotina</taxon>
        <taxon>Dothideomycetes</taxon>
        <taxon>Dothideomycetes incertae sedis</taxon>
        <taxon>Patellariales</taxon>
        <taxon>Patellariaceae</taxon>
        <taxon>Patellaria</taxon>
    </lineage>
</organism>
<dbReference type="AlphaFoldDB" id="A0A9P4SK67"/>
<name>A0A9P4SK67_9PEZI</name>
<keyword evidence="3" id="KW-1185">Reference proteome</keyword>
<evidence type="ECO:0000259" key="1">
    <source>
        <dbReference type="Pfam" id="PF12937"/>
    </source>
</evidence>
<gene>
    <name evidence="2" type="ORF">M501DRAFT_1013105</name>
</gene>
<evidence type="ECO:0000313" key="2">
    <source>
        <dbReference type="EMBL" id="KAF2843769.1"/>
    </source>
</evidence>
<dbReference type="Pfam" id="PF12937">
    <property type="entry name" value="F-box-like"/>
    <property type="match status" value="1"/>
</dbReference>